<protein>
    <submittedName>
        <fullName evidence="2">Uncharacterized protein</fullName>
    </submittedName>
</protein>
<keyword evidence="3" id="KW-1185">Reference proteome</keyword>
<comment type="caution">
    <text evidence="2">The sequence shown here is derived from an EMBL/GenBank/DDBJ whole genome shotgun (WGS) entry which is preliminary data.</text>
</comment>
<organism evidence="2 3">
    <name type="scientific">Enterovirga rhinocerotis</name>
    <dbReference type="NCBI Taxonomy" id="1339210"/>
    <lineage>
        <taxon>Bacteria</taxon>
        <taxon>Pseudomonadati</taxon>
        <taxon>Pseudomonadota</taxon>
        <taxon>Alphaproteobacteria</taxon>
        <taxon>Hyphomicrobiales</taxon>
        <taxon>Methylobacteriaceae</taxon>
        <taxon>Enterovirga</taxon>
    </lineage>
</organism>
<evidence type="ECO:0000313" key="2">
    <source>
        <dbReference type="EMBL" id="TDR95889.1"/>
    </source>
</evidence>
<accession>A0A4R7CBR1</accession>
<sequence length="69" mass="7741">MNGGKDRTEVERAEAERAEIDAELDRELEDSFPASDPPKMTRFRPGREFTPSEAEREEAAEEDDDGKGA</sequence>
<evidence type="ECO:0000313" key="3">
    <source>
        <dbReference type="Proteomes" id="UP000295122"/>
    </source>
</evidence>
<name>A0A4R7CBR1_9HYPH</name>
<dbReference type="AlphaFoldDB" id="A0A4R7CBR1"/>
<reference evidence="2 3" key="1">
    <citation type="submission" date="2019-03" db="EMBL/GenBank/DDBJ databases">
        <title>Genomic Encyclopedia of Type Strains, Phase IV (KMG-IV): sequencing the most valuable type-strain genomes for metagenomic binning, comparative biology and taxonomic classification.</title>
        <authorList>
            <person name="Goeker M."/>
        </authorList>
    </citation>
    <scope>NUCLEOTIDE SEQUENCE [LARGE SCALE GENOMIC DNA]</scope>
    <source>
        <strain evidence="2 3">DSM 25903</strain>
    </source>
</reference>
<proteinExistence type="predicted"/>
<evidence type="ECO:0000256" key="1">
    <source>
        <dbReference type="SAM" id="MobiDB-lite"/>
    </source>
</evidence>
<feature type="region of interest" description="Disordered" evidence="1">
    <location>
        <begin position="1"/>
        <end position="69"/>
    </location>
</feature>
<feature type="compositionally biased region" description="Basic and acidic residues" evidence="1">
    <location>
        <begin position="1"/>
        <end position="25"/>
    </location>
</feature>
<dbReference type="RefSeq" id="WP_133767797.1">
    <property type="nucleotide sequence ID" value="NZ_SNZR01000001.1"/>
</dbReference>
<gene>
    <name evidence="2" type="ORF">EV668_0003</name>
</gene>
<dbReference type="Proteomes" id="UP000295122">
    <property type="component" value="Unassembled WGS sequence"/>
</dbReference>
<feature type="compositionally biased region" description="Acidic residues" evidence="1">
    <location>
        <begin position="55"/>
        <end position="69"/>
    </location>
</feature>
<dbReference type="EMBL" id="SNZR01000001">
    <property type="protein sequence ID" value="TDR95889.1"/>
    <property type="molecule type" value="Genomic_DNA"/>
</dbReference>